<reference evidence="3" key="1">
    <citation type="submission" date="2018-05" db="EMBL/GenBank/DDBJ databases">
        <authorList>
            <person name="Lanie J.A."/>
            <person name="Ng W.-L."/>
            <person name="Kazmierczak K.M."/>
            <person name="Andrzejewski T.M."/>
            <person name="Davidsen T.M."/>
            <person name="Wayne K.J."/>
            <person name="Tettelin H."/>
            <person name="Glass J.I."/>
            <person name="Rusch D."/>
            <person name="Podicherti R."/>
            <person name="Tsui H.-C.T."/>
            <person name="Winkler M.E."/>
        </authorList>
    </citation>
    <scope>NUCLEOTIDE SEQUENCE</scope>
</reference>
<proteinExistence type="predicted"/>
<sequence length="96" mass="10954">MHLSNADKKRFRTIGHKLNPVVIIAQKGLTENIRKEIERALTKQEVIKIKLITCSREDKKAMTEFICGKFGAQCIQSIGHMILLYRSSQKAEPRSS</sequence>
<dbReference type="GO" id="GO:0003723">
    <property type="term" value="F:RNA binding"/>
    <property type="evidence" value="ECO:0007669"/>
    <property type="project" value="UniProtKB-KW"/>
</dbReference>
<dbReference type="AlphaFoldDB" id="A0A381P6S5"/>
<gene>
    <name evidence="3" type="ORF">METZ01_LOCUS14187</name>
</gene>
<feature type="domain" description="CRM" evidence="2">
    <location>
        <begin position="1"/>
        <end position="96"/>
    </location>
</feature>
<keyword evidence="1" id="KW-0694">RNA-binding</keyword>
<evidence type="ECO:0000256" key="1">
    <source>
        <dbReference type="ARBA" id="ARBA00022884"/>
    </source>
</evidence>
<dbReference type="PANTHER" id="PTHR40065:SF3">
    <property type="entry name" value="RNA-BINDING PROTEIN YHBY"/>
    <property type="match status" value="1"/>
</dbReference>
<dbReference type="InterPro" id="IPR035920">
    <property type="entry name" value="YhbY-like_sf"/>
</dbReference>
<dbReference type="EMBL" id="UINC01000797">
    <property type="protein sequence ID" value="SUZ61333.1"/>
    <property type="molecule type" value="Genomic_DNA"/>
</dbReference>
<evidence type="ECO:0000313" key="3">
    <source>
        <dbReference type="EMBL" id="SUZ61333.1"/>
    </source>
</evidence>
<dbReference type="Pfam" id="PF01985">
    <property type="entry name" value="CRS1_YhbY"/>
    <property type="match status" value="1"/>
</dbReference>
<dbReference type="Gene3D" id="3.30.110.60">
    <property type="entry name" value="YhbY-like"/>
    <property type="match status" value="1"/>
</dbReference>
<dbReference type="InterPro" id="IPR051925">
    <property type="entry name" value="RNA-binding_domain"/>
</dbReference>
<dbReference type="SMART" id="SM01103">
    <property type="entry name" value="CRS1_YhbY"/>
    <property type="match status" value="1"/>
</dbReference>
<name>A0A381P6S5_9ZZZZ</name>
<organism evidence="3">
    <name type="scientific">marine metagenome</name>
    <dbReference type="NCBI Taxonomy" id="408172"/>
    <lineage>
        <taxon>unclassified sequences</taxon>
        <taxon>metagenomes</taxon>
        <taxon>ecological metagenomes</taxon>
    </lineage>
</organism>
<dbReference type="InterPro" id="IPR001890">
    <property type="entry name" value="RNA-binding_CRM"/>
</dbReference>
<protein>
    <recommendedName>
        <fullName evidence="2">CRM domain-containing protein</fullName>
    </recommendedName>
</protein>
<accession>A0A381P6S5</accession>
<dbReference type="SUPFAM" id="SSF75471">
    <property type="entry name" value="YhbY-like"/>
    <property type="match status" value="1"/>
</dbReference>
<dbReference type="PANTHER" id="PTHR40065">
    <property type="entry name" value="RNA-BINDING PROTEIN YHBY"/>
    <property type="match status" value="1"/>
</dbReference>
<evidence type="ECO:0000259" key="2">
    <source>
        <dbReference type="PROSITE" id="PS51295"/>
    </source>
</evidence>
<dbReference type="PROSITE" id="PS51295">
    <property type="entry name" value="CRM"/>
    <property type="match status" value="1"/>
</dbReference>